<evidence type="ECO:0000313" key="6">
    <source>
        <dbReference type="EMBL" id="ABN56075.1"/>
    </source>
</evidence>
<dbReference type="PANTHER" id="PTHR33154">
    <property type="entry name" value="TRANSCRIPTIONAL REGULATOR, ARSR FAMILY"/>
    <property type="match status" value="1"/>
</dbReference>
<accession>A3CRS5</accession>
<dbReference type="KEGG" id="mem:Memar_0140"/>
<dbReference type="AlphaFoldDB" id="A3CRS5"/>
<reference evidence="6 7" key="1">
    <citation type="journal article" date="2009" name="Stand. Genomic Sci.">
        <title>Complete genome sequence of Methanoculleus marisnigri Romesser et al. 1981 type strain JR1.</title>
        <authorList>
            <person name="Anderson I.J."/>
            <person name="Sieprawska-Lupa M."/>
            <person name="Lapidus A."/>
            <person name="Nolan M."/>
            <person name="Copeland A."/>
            <person name="Glavina Del Rio T."/>
            <person name="Tice H."/>
            <person name="Dalin E."/>
            <person name="Barry K."/>
            <person name="Saunders E."/>
            <person name="Han C."/>
            <person name="Brettin T."/>
            <person name="Detter J.C."/>
            <person name="Bruce D."/>
            <person name="Mikhailova N."/>
            <person name="Pitluck S."/>
            <person name="Hauser L."/>
            <person name="Land M."/>
            <person name="Lucas S."/>
            <person name="Richardson P."/>
            <person name="Whitman W.B."/>
            <person name="Kyrpides N.C."/>
        </authorList>
    </citation>
    <scope>NUCLEOTIDE SEQUENCE [LARGE SCALE GENOMIC DNA]</scope>
    <source>
        <strain evidence="7">ATCC 35101 / DSM 1498 / JR1</strain>
    </source>
</reference>
<dbReference type="Proteomes" id="UP000002146">
    <property type="component" value="Chromosome"/>
</dbReference>
<feature type="transmembrane region" description="Helical" evidence="4">
    <location>
        <begin position="113"/>
        <end position="138"/>
    </location>
</feature>
<keyword evidence="4" id="KW-0472">Membrane</keyword>
<dbReference type="InterPro" id="IPR036388">
    <property type="entry name" value="WH-like_DNA-bd_sf"/>
</dbReference>
<dbReference type="InterPro" id="IPR051081">
    <property type="entry name" value="HTH_MetalResp_TranReg"/>
</dbReference>
<evidence type="ECO:0000259" key="5">
    <source>
        <dbReference type="PROSITE" id="PS50987"/>
    </source>
</evidence>
<dbReference type="Pfam" id="PF12840">
    <property type="entry name" value="HTH_20"/>
    <property type="match status" value="1"/>
</dbReference>
<evidence type="ECO:0000256" key="1">
    <source>
        <dbReference type="ARBA" id="ARBA00023015"/>
    </source>
</evidence>
<dbReference type="GO" id="GO:0003677">
    <property type="term" value="F:DNA binding"/>
    <property type="evidence" value="ECO:0007669"/>
    <property type="project" value="UniProtKB-KW"/>
</dbReference>
<dbReference type="PROSITE" id="PS50987">
    <property type="entry name" value="HTH_ARSR_2"/>
    <property type="match status" value="1"/>
</dbReference>
<name>A3CRS5_METMJ</name>
<dbReference type="Gene3D" id="1.10.10.10">
    <property type="entry name" value="Winged helix-like DNA-binding domain superfamily/Winged helix DNA-binding domain"/>
    <property type="match status" value="1"/>
</dbReference>
<feature type="transmembrane region" description="Helical" evidence="4">
    <location>
        <begin position="150"/>
        <end position="169"/>
    </location>
</feature>
<evidence type="ECO:0000256" key="3">
    <source>
        <dbReference type="ARBA" id="ARBA00023163"/>
    </source>
</evidence>
<evidence type="ECO:0000256" key="4">
    <source>
        <dbReference type="SAM" id="Phobius"/>
    </source>
</evidence>
<dbReference type="GO" id="GO:0003700">
    <property type="term" value="F:DNA-binding transcription factor activity"/>
    <property type="evidence" value="ECO:0007669"/>
    <property type="project" value="InterPro"/>
</dbReference>
<keyword evidence="7" id="KW-1185">Reference proteome</keyword>
<evidence type="ECO:0000313" key="7">
    <source>
        <dbReference type="Proteomes" id="UP000002146"/>
    </source>
</evidence>
<evidence type="ECO:0000256" key="2">
    <source>
        <dbReference type="ARBA" id="ARBA00023125"/>
    </source>
</evidence>
<dbReference type="SMART" id="SM00418">
    <property type="entry name" value="HTH_ARSR"/>
    <property type="match status" value="1"/>
</dbReference>
<gene>
    <name evidence="6" type="ordered locus">Memar_0140</name>
</gene>
<dbReference type="STRING" id="368407.Memar_0140"/>
<keyword evidence="3" id="KW-0804">Transcription</keyword>
<proteinExistence type="predicted"/>
<protein>
    <submittedName>
        <fullName evidence="6">Transcriptional regulator, ArsR family</fullName>
    </submittedName>
</protein>
<keyword evidence="4" id="KW-0812">Transmembrane</keyword>
<dbReference type="SUPFAM" id="SSF46785">
    <property type="entry name" value="Winged helix' DNA-binding domain"/>
    <property type="match status" value="1"/>
</dbReference>
<dbReference type="InterPro" id="IPR036390">
    <property type="entry name" value="WH_DNA-bd_sf"/>
</dbReference>
<dbReference type="EMBL" id="CP000562">
    <property type="protein sequence ID" value="ABN56075.1"/>
    <property type="molecule type" value="Genomic_DNA"/>
</dbReference>
<feature type="domain" description="HTH arsR-type" evidence="5">
    <location>
        <begin position="23"/>
        <end position="116"/>
    </location>
</feature>
<dbReference type="InterPro" id="IPR011991">
    <property type="entry name" value="ArsR-like_HTH"/>
</dbReference>
<dbReference type="InterPro" id="IPR001845">
    <property type="entry name" value="HTH_ArsR_DNA-bd_dom"/>
</dbReference>
<dbReference type="eggNOG" id="arCOG01686">
    <property type="taxonomic scope" value="Archaea"/>
</dbReference>
<keyword evidence="1" id="KW-0805">Transcription regulation</keyword>
<keyword evidence="4" id="KW-1133">Transmembrane helix</keyword>
<organism evidence="6 7">
    <name type="scientific">Methanoculleus marisnigri (strain ATCC 35101 / DSM 1498 / JR1)</name>
    <dbReference type="NCBI Taxonomy" id="368407"/>
    <lineage>
        <taxon>Archaea</taxon>
        <taxon>Methanobacteriati</taxon>
        <taxon>Methanobacteriota</taxon>
        <taxon>Stenosarchaea group</taxon>
        <taxon>Methanomicrobia</taxon>
        <taxon>Methanomicrobiales</taxon>
        <taxon>Methanomicrobiaceae</taxon>
        <taxon>Methanoculleus</taxon>
    </lineage>
</organism>
<sequence length="181" mass="19736">MLLSPGGRIPDRFGPGPLTERFQGMEEIALDRDDITALSSDVRVMILKALDSRPMTVSELADRLGLAKSTVHQHLAVLASADLVAHASARKWRDYTLTEKGRRILHPGRDHRITIILGTSLVAVTAGALCVTSFLRGFAVQGGSVVREPLLLYAGEALLGVTVVLWYLAMRCRRRTTPIPA</sequence>
<dbReference type="PANTHER" id="PTHR33154:SF38">
    <property type="entry name" value="HTH ARSR-TYPE DOMAIN-CONTAINING PROTEIN"/>
    <property type="match status" value="1"/>
</dbReference>
<keyword evidence="2" id="KW-0238">DNA-binding</keyword>
<dbReference type="HOGENOM" id="CLU_127461_0_0_2"/>
<dbReference type="CDD" id="cd00090">
    <property type="entry name" value="HTH_ARSR"/>
    <property type="match status" value="1"/>
</dbReference>